<dbReference type="EMBL" id="CAAALY010059481">
    <property type="protein sequence ID" value="VEL22998.1"/>
    <property type="molecule type" value="Genomic_DNA"/>
</dbReference>
<keyword evidence="2" id="KW-1185">Reference proteome</keyword>
<proteinExistence type="predicted"/>
<dbReference type="AlphaFoldDB" id="A0A448WXZ1"/>
<name>A0A448WXZ1_9PLAT</name>
<accession>A0A448WXZ1</accession>
<organism evidence="1 2">
    <name type="scientific">Protopolystoma xenopodis</name>
    <dbReference type="NCBI Taxonomy" id="117903"/>
    <lineage>
        <taxon>Eukaryota</taxon>
        <taxon>Metazoa</taxon>
        <taxon>Spiralia</taxon>
        <taxon>Lophotrochozoa</taxon>
        <taxon>Platyhelminthes</taxon>
        <taxon>Monogenea</taxon>
        <taxon>Polyopisthocotylea</taxon>
        <taxon>Polystomatidea</taxon>
        <taxon>Polystomatidae</taxon>
        <taxon>Protopolystoma</taxon>
    </lineage>
</organism>
<evidence type="ECO:0000313" key="1">
    <source>
        <dbReference type="EMBL" id="VEL22998.1"/>
    </source>
</evidence>
<protein>
    <submittedName>
        <fullName evidence="1">Uncharacterized protein</fullName>
    </submittedName>
</protein>
<gene>
    <name evidence="1" type="ORF">PXEA_LOCUS16438</name>
</gene>
<sequence>MLQFRILDGVCSSIIDLASIPAVFFEASFSLKDNKVWSAVVPTTSSHTFRPDKSGILHHMPTTGSIWLEHSTFRRHIPSELRQKQFSQFHACHERLTQCLDTVELEIVKQVIIRRLYLH</sequence>
<reference evidence="1" key="1">
    <citation type="submission" date="2018-11" db="EMBL/GenBank/DDBJ databases">
        <authorList>
            <consortium name="Pathogen Informatics"/>
        </authorList>
    </citation>
    <scope>NUCLEOTIDE SEQUENCE</scope>
</reference>
<comment type="caution">
    <text evidence="1">The sequence shown here is derived from an EMBL/GenBank/DDBJ whole genome shotgun (WGS) entry which is preliminary data.</text>
</comment>
<evidence type="ECO:0000313" key="2">
    <source>
        <dbReference type="Proteomes" id="UP000784294"/>
    </source>
</evidence>
<dbReference type="Proteomes" id="UP000784294">
    <property type="component" value="Unassembled WGS sequence"/>
</dbReference>